<reference evidence="7" key="1">
    <citation type="submission" date="2023-06" db="EMBL/GenBank/DDBJ databases">
        <authorList>
            <person name="Kurt Z."/>
        </authorList>
    </citation>
    <scope>NUCLEOTIDE SEQUENCE</scope>
</reference>
<accession>A0AA86R9W9</accession>
<dbReference type="PROSITE" id="PS50090">
    <property type="entry name" value="MYB_LIKE"/>
    <property type="match status" value="2"/>
</dbReference>
<evidence type="ECO:0000259" key="5">
    <source>
        <dbReference type="PROSITE" id="PS50090"/>
    </source>
</evidence>
<dbReference type="GO" id="GO:0001006">
    <property type="term" value="F:RNA polymerase III type 3 promoter sequence-specific DNA binding"/>
    <property type="evidence" value="ECO:0007669"/>
    <property type="project" value="TreeGrafter"/>
</dbReference>
<dbReference type="InterPro" id="IPR009057">
    <property type="entry name" value="Homeodomain-like_sf"/>
</dbReference>
<dbReference type="InterPro" id="IPR017930">
    <property type="entry name" value="Myb_dom"/>
</dbReference>
<dbReference type="GO" id="GO:0042795">
    <property type="term" value="P:snRNA transcription by RNA polymerase II"/>
    <property type="evidence" value="ECO:0007669"/>
    <property type="project" value="TreeGrafter"/>
</dbReference>
<dbReference type="InterPro" id="IPR051575">
    <property type="entry name" value="Myb-like_DNA-bd"/>
</dbReference>
<keyword evidence="4" id="KW-0539">Nucleus</keyword>
<comment type="caution">
    <text evidence="7">The sequence shown here is derived from an EMBL/GenBank/DDBJ whole genome shotgun (WGS) entry which is preliminary data.</text>
</comment>
<evidence type="ECO:0000313" key="9">
    <source>
        <dbReference type="Proteomes" id="UP001642409"/>
    </source>
</evidence>
<evidence type="ECO:0000256" key="4">
    <source>
        <dbReference type="ARBA" id="ARBA00023242"/>
    </source>
</evidence>
<dbReference type="GO" id="GO:0000978">
    <property type="term" value="F:RNA polymerase II cis-regulatory region sequence-specific DNA binding"/>
    <property type="evidence" value="ECO:0007669"/>
    <property type="project" value="TreeGrafter"/>
</dbReference>
<evidence type="ECO:0000256" key="3">
    <source>
        <dbReference type="ARBA" id="ARBA00023163"/>
    </source>
</evidence>
<dbReference type="Pfam" id="PF13921">
    <property type="entry name" value="Myb_DNA-bind_6"/>
    <property type="match status" value="1"/>
</dbReference>
<dbReference type="GO" id="GO:0019185">
    <property type="term" value="C:snRNA-activating protein complex"/>
    <property type="evidence" value="ECO:0007669"/>
    <property type="project" value="TreeGrafter"/>
</dbReference>
<dbReference type="Gene3D" id="1.10.10.60">
    <property type="entry name" value="Homeodomain-like"/>
    <property type="match status" value="2"/>
</dbReference>
<dbReference type="PANTHER" id="PTHR46621">
    <property type="entry name" value="SNRNA-ACTIVATING PROTEIN COMPLEX SUBUNIT 4"/>
    <property type="match status" value="1"/>
</dbReference>
<dbReference type="GO" id="GO:0042796">
    <property type="term" value="P:snRNA transcription by RNA polymerase III"/>
    <property type="evidence" value="ECO:0007669"/>
    <property type="project" value="TreeGrafter"/>
</dbReference>
<keyword evidence="2 7" id="KW-0238">DNA-binding</keyword>
<reference evidence="8 9" key="2">
    <citation type="submission" date="2024-07" db="EMBL/GenBank/DDBJ databases">
        <authorList>
            <person name="Akdeniz Z."/>
        </authorList>
    </citation>
    <scope>NUCLEOTIDE SEQUENCE [LARGE SCALE GENOMIC DNA]</scope>
</reference>
<evidence type="ECO:0000256" key="2">
    <source>
        <dbReference type="ARBA" id="ARBA00023125"/>
    </source>
</evidence>
<name>A0AA86R9W9_9EUKA</name>
<evidence type="ECO:0000256" key="1">
    <source>
        <dbReference type="ARBA" id="ARBA00023015"/>
    </source>
</evidence>
<organism evidence="7">
    <name type="scientific">Hexamita inflata</name>
    <dbReference type="NCBI Taxonomy" id="28002"/>
    <lineage>
        <taxon>Eukaryota</taxon>
        <taxon>Metamonada</taxon>
        <taxon>Diplomonadida</taxon>
        <taxon>Hexamitidae</taxon>
        <taxon>Hexamitinae</taxon>
        <taxon>Hexamita</taxon>
    </lineage>
</organism>
<dbReference type="AlphaFoldDB" id="A0AA86R9W9"/>
<feature type="domain" description="Myb-like" evidence="5">
    <location>
        <begin position="123"/>
        <end position="169"/>
    </location>
</feature>
<keyword evidence="3" id="KW-0804">Transcription</keyword>
<dbReference type="EMBL" id="CAXDID020000139">
    <property type="protein sequence ID" value="CAL6038472.1"/>
    <property type="molecule type" value="Genomic_DNA"/>
</dbReference>
<dbReference type="PROSITE" id="PS51294">
    <property type="entry name" value="HTH_MYB"/>
    <property type="match status" value="1"/>
</dbReference>
<keyword evidence="1" id="KW-0805">Transcription regulation</keyword>
<evidence type="ECO:0000313" key="8">
    <source>
        <dbReference type="EMBL" id="CAL6038472.1"/>
    </source>
</evidence>
<dbReference type="InterPro" id="IPR001005">
    <property type="entry name" value="SANT/Myb"/>
</dbReference>
<dbReference type="SUPFAM" id="SSF46689">
    <property type="entry name" value="Homeodomain-like"/>
    <property type="match status" value="2"/>
</dbReference>
<evidence type="ECO:0000313" key="7">
    <source>
        <dbReference type="EMBL" id="CAI9972262.1"/>
    </source>
</evidence>
<sequence length="200" mass="23696">MTLNIDDLQTVIDSNVNLIDNNQKFNTGIQLKQSCYTVLFDNNYKPTIYQQVVQKTDLISCKRKDKSNKMIWSQNEDEKLQFLVLQNKQLTWNDIAVELKESFPLSNTRTPMMCRQRWVRVINPNLVKGKWGKQEDYLLLKALKLTKFAKWQQISQQVPGRTDVQVRYRTIQNSDWFVQRGAPQKYLDYKMKNVVSQNIQ</sequence>
<dbReference type="SMART" id="SM00717">
    <property type="entry name" value="SANT"/>
    <property type="match status" value="2"/>
</dbReference>
<dbReference type="PANTHER" id="PTHR46621:SF1">
    <property type="entry name" value="SNRNA-ACTIVATING PROTEIN COMPLEX SUBUNIT 4"/>
    <property type="match status" value="1"/>
</dbReference>
<protein>
    <submittedName>
        <fullName evidence="7">Myb-like DNA-binding domain-containing protein</fullName>
    </submittedName>
    <submittedName>
        <fullName evidence="8">Myb-like_DNA-binding domain-containing protein</fullName>
    </submittedName>
</protein>
<evidence type="ECO:0000259" key="6">
    <source>
        <dbReference type="PROSITE" id="PS51294"/>
    </source>
</evidence>
<keyword evidence="9" id="KW-1185">Reference proteome</keyword>
<proteinExistence type="predicted"/>
<feature type="domain" description="HTH myb-type" evidence="6">
    <location>
        <begin position="123"/>
        <end position="178"/>
    </location>
</feature>
<dbReference type="CDD" id="cd00167">
    <property type="entry name" value="SANT"/>
    <property type="match status" value="1"/>
</dbReference>
<feature type="domain" description="Myb-like" evidence="5">
    <location>
        <begin position="64"/>
        <end position="122"/>
    </location>
</feature>
<dbReference type="EMBL" id="CATOUU010001104">
    <property type="protein sequence ID" value="CAI9972262.1"/>
    <property type="molecule type" value="Genomic_DNA"/>
</dbReference>
<gene>
    <name evidence="8" type="ORF">HINF_LOCUS37386</name>
    <name evidence="7" type="ORF">HINF_LOCUS59907</name>
</gene>
<dbReference type="Proteomes" id="UP001642409">
    <property type="component" value="Unassembled WGS sequence"/>
</dbReference>